<organism evidence="1 2">
    <name type="scientific">Strongyloides venezuelensis</name>
    <name type="common">Threadworm</name>
    <dbReference type="NCBI Taxonomy" id="75913"/>
    <lineage>
        <taxon>Eukaryota</taxon>
        <taxon>Metazoa</taxon>
        <taxon>Ecdysozoa</taxon>
        <taxon>Nematoda</taxon>
        <taxon>Chromadorea</taxon>
        <taxon>Rhabditida</taxon>
        <taxon>Tylenchina</taxon>
        <taxon>Panagrolaimomorpha</taxon>
        <taxon>Strongyloidoidea</taxon>
        <taxon>Strongyloididae</taxon>
        <taxon>Strongyloides</taxon>
    </lineage>
</organism>
<reference evidence="2" key="2">
    <citation type="submission" date="2015-08" db="UniProtKB">
        <authorList>
            <consortium name="WormBaseParasite"/>
        </authorList>
    </citation>
    <scope>IDENTIFICATION</scope>
</reference>
<reference evidence="1" key="1">
    <citation type="submission" date="2014-07" db="EMBL/GenBank/DDBJ databases">
        <authorList>
            <person name="Martin A.A"/>
            <person name="De Silva N."/>
        </authorList>
    </citation>
    <scope>NUCLEOTIDE SEQUENCE</scope>
</reference>
<accession>A0A0K0FJB0</accession>
<evidence type="ECO:0000313" key="2">
    <source>
        <dbReference type="WBParaSite" id="SVE_0898300.1"/>
    </source>
</evidence>
<sequence length="68" mass="7822">MPKKAPPLFSARTGNSRRAVMPSRLYNIKSDAKVNKQNNLVCIKIMTYNVRSIAKQELLDRTIEEMKN</sequence>
<evidence type="ECO:0000313" key="1">
    <source>
        <dbReference type="Proteomes" id="UP000035680"/>
    </source>
</evidence>
<proteinExistence type="predicted"/>
<name>A0A0K0FJB0_STRVS</name>
<dbReference type="AlphaFoldDB" id="A0A0K0FJB0"/>
<protein>
    <submittedName>
        <fullName evidence="2">Endo/exonuclease/phosphatase domain-containing protein</fullName>
    </submittedName>
</protein>
<keyword evidence="1" id="KW-1185">Reference proteome</keyword>
<dbReference type="Proteomes" id="UP000035680">
    <property type="component" value="Unassembled WGS sequence"/>
</dbReference>
<dbReference type="WBParaSite" id="SVE_0898300.1">
    <property type="protein sequence ID" value="SVE_0898300.1"/>
    <property type="gene ID" value="SVE_0898300"/>
</dbReference>